<feature type="domain" description="Trimeric autotransporter adhesin YadA-like head" evidence="13">
    <location>
        <begin position="546"/>
        <end position="572"/>
    </location>
</feature>
<evidence type="ECO:0000256" key="4">
    <source>
        <dbReference type="ARBA" id="ARBA00022448"/>
    </source>
</evidence>
<keyword evidence="8" id="KW-0653">Protein transport</keyword>
<evidence type="ECO:0000256" key="11">
    <source>
        <dbReference type="SAM" id="Phobius"/>
    </source>
</evidence>
<feature type="domain" description="Trimeric autotransporter adhesin YadA-like stalk" evidence="14">
    <location>
        <begin position="717"/>
        <end position="751"/>
    </location>
</feature>
<evidence type="ECO:0000256" key="2">
    <source>
        <dbReference type="ARBA" id="ARBA00004442"/>
    </source>
</evidence>
<evidence type="ECO:0000256" key="1">
    <source>
        <dbReference type="ARBA" id="ARBA00004241"/>
    </source>
</evidence>
<evidence type="ECO:0000259" key="13">
    <source>
        <dbReference type="Pfam" id="PF05658"/>
    </source>
</evidence>
<dbReference type="InterPro" id="IPR008640">
    <property type="entry name" value="Adhesin_Head_dom"/>
</dbReference>
<sequence>MTTERHNVATISQQNRLARRSTALDKARGKQANKQSSANLANASPLRLNSMAAALPAGGPGGRAEIISKALYANLPVAAMLAVGALGIGLMYPTTAGANTYNSTGACNSGADTGPDGIPRPAETNPVDGDGTYSSVLGCSANGGAKFGVTALGAYSSATGDGGVAVGYGASASTRATATGLSAIASGSNSVAIGGRDIVAQGGATTPVAVAGATASGIRAVAVGSGSRAAASSAIAIGDSATASSTNNIAIGTGASATNAAVNFNAVAIGENSTSTGGTALGSASRAVEASTALGSGAKATVQNSIAIGVRDDFQTIASGDGSIAVGNAATATGLTSIAIGRQSTSAANGAIALGQSANASGIGALALGGATGGFLSPGASQATGAYSVALGGGDGSTVGGVVQSGARAAGANSVAIGTASVANSQSSTAVGYNNQVTGARSGAFGTGNVVTGTASYAVGDPNIINGDGTFVTGNDNTVNGPNTAGNGNRINVHGSNNILASTANASGSAVFGNTNTVNAQNAIVAGNGSTVTAAGGIVVGGGSSATAANALALGNAATASGTNGAAIGLNAVASGTSSAALGLTATASGANALAFGNNAQASGGGATAIGQNTNASAQAAVAIGTLARSSGLLGLAIGSGSIVTGDYGIAIGSDAQAPGTFGVAIGNTARALYDNSLALGAGSRTGTAAPTGVGYATGAAAPTSEVSIGRAGAERRITNVSAGAAATDAVNVSQLTGVQNQFAGVIGGTVNPDGTYTGPTYATTGGTTATTVQGAFDNYNTAITNTAAVANRGFDVTTAQTGTGTVTGTAIANVAPGARQTITAGNNIAIAQNGTDLTIATNPNLVADSLTTGGTVINTAGFTNGASTLGATGLTIAGGPSVTTAGINAGNQVIANVAAGVATTDAVNLGQLQAIGAVADNSVQYDDAAKTRTTLAGVASTDGGVTGGTTIGNLHQGELSATSTEAVNGAQLFATNQQVATNTGAIAGNTTAITNLGNSIASGTIGPVQQSGTANRLALVAPGSTGAAPGALQTLGNLAAGTAATDAVNVSQLRGVQGQFAGVIGGTVNPDGTYTGPTYTTAGGTTATTVQGAFDNYNTAITNAAATANRGFDITTARTGTGTVTGTAVANVAPGTRQTITAGNNISISQSGTDLTIATNPNLVADSLTTGGTVINAAGLTIAGGPSLTTTGINAGGKTVTNVAAGSIAAGSTDAVNGSQLAATNSSISALTTIVGGSTIGAVQRPGTGDRLNLVAAGASGAAPGAAQTLANVAAGLLAAGSTEAVNGGQLAATNLALATLGQSAVQYDDATRTGVTLNSGGSPVALRNVAAGTLATDAVNVGQLGSGLASTLAAANEYTDVRINAVNFDLQTYKRDANAGTAGALASAALPQAFEPGKSLVAGGVGTYRGQAAFAVGVSRIFDDGHTILKAGVNRDTRGNSGANAGIGYQF</sequence>
<evidence type="ECO:0000256" key="5">
    <source>
        <dbReference type="ARBA" id="ARBA00022452"/>
    </source>
</evidence>
<feature type="domain" description="Trimeric autotransporter adhesin YadA-like stalk" evidence="14">
    <location>
        <begin position="1330"/>
        <end position="1367"/>
    </location>
</feature>
<comment type="subcellular location">
    <subcellularLocation>
        <location evidence="2">Cell outer membrane</location>
    </subcellularLocation>
    <subcellularLocation>
        <location evidence="1">Cell surface</location>
    </subcellularLocation>
</comment>
<comment type="similarity">
    <text evidence="3">Belongs to the autotransporter-2 (AT-2) (TC 1.B.40) family.</text>
</comment>
<feature type="domain" description="Trimeric autotransporter adhesin YadA-like stalk" evidence="14">
    <location>
        <begin position="964"/>
        <end position="994"/>
    </location>
</feature>
<dbReference type="Pfam" id="PF03895">
    <property type="entry name" value="YadA_anchor"/>
    <property type="match status" value="1"/>
</dbReference>
<keyword evidence="9 11" id="KW-0472">Membrane</keyword>
<evidence type="ECO:0000313" key="16">
    <source>
        <dbReference type="Proteomes" id="UP000244013"/>
    </source>
</evidence>
<feature type="domain" description="Trimeric autotransporter adhesin YadA-like stalk" evidence="14">
    <location>
        <begin position="1201"/>
        <end position="1234"/>
    </location>
</feature>
<feature type="domain" description="Trimeric autotransporter adhesin YadA-like head" evidence="13">
    <location>
        <begin position="409"/>
        <end position="434"/>
    </location>
</feature>
<evidence type="ECO:0000256" key="6">
    <source>
        <dbReference type="ARBA" id="ARBA00022692"/>
    </source>
</evidence>
<comment type="caution">
    <text evidence="15">The sequence shown here is derived from an EMBL/GenBank/DDBJ whole genome shotgun (WGS) entry which is preliminary data.</text>
</comment>
<accession>A0A2T5TVY1</accession>
<feature type="domain" description="Trimeric autotransporter adhesin YadA-like head" evidence="13">
    <location>
        <begin position="291"/>
        <end position="309"/>
    </location>
</feature>
<evidence type="ECO:0000259" key="12">
    <source>
        <dbReference type="Pfam" id="PF03895"/>
    </source>
</evidence>
<feature type="domain" description="Trimeric autotransporter adhesin YadA-like head" evidence="13">
    <location>
        <begin position="658"/>
        <end position="684"/>
    </location>
</feature>
<feature type="domain" description="Trimeric autotransporter adhesin YadA-like stalk" evidence="14">
    <location>
        <begin position="895"/>
        <end position="924"/>
    </location>
</feature>
<dbReference type="Gene3D" id="2.20.70.140">
    <property type="match status" value="2"/>
</dbReference>
<feature type="domain" description="Trimeric autotransporter adhesin YadA-like head" evidence="13">
    <location>
        <begin position="349"/>
        <end position="370"/>
    </location>
</feature>
<keyword evidence="6 11" id="KW-0812">Transmembrane</keyword>
<evidence type="ECO:0000256" key="8">
    <source>
        <dbReference type="ARBA" id="ARBA00022927"/>
    </source>
</evidence>
<dbReference type="Proteomes" id="UP000244013">
    <property type="component" value="Unassembled WGS sequence"/>
</dbReference>
<feature type="domain" description="Trimeric autotransporter adhesin YadA-like head" evidence="13">
    <location>
        <begin position="150"/>
        <end position="170"/>
    </location>
</feature>
<evidence type="ECO:0000256" key="7">
    <source>
        <dbReference type="ARBA" id="ARBA00022729"/>
    </source>
</evidence>
<dbReference type="InterPro" id="IPR008635">
    <property type="entry name" value="Coiled_stalk_dom"/>
</dbReference>
<organism evidence="15 16">
    <name type="scientific">Sphingomonas faeni</name>
    <dbReference type="NCBI Taxonomy" id="185950"/>
    <lineage>
        <taxon>Bacteria</taxon>
        <taxon>Pseudomonadati</taxon>
        <taxon>Pseudomonadota</taxon>
        <taxon>Alphaproteobacteria</taxon>
        <taxon>Sphingomonadales</taxon>
        <taxon>Sphingomonadaceae</taxon>
        <taxon>Sphingomonas</taxon>
    </lineage>
</organism>
<dbReference type="SUPFAM" id="SSF54523">
    <property type="entry name" value="Pili subunits"/>
    <property type="match status" value="1"/>
</dbReference>
<dbReference type="Pfam" id="PF05658">
    <property type="entry name" value="YadA_head"/>
    <property type="match status" value="12"/>
</dbReference>
<dbReference type="SUPFAM" id="SSF101967">
    <property type="entry name" value="Adhesin YadA, collagen-binding domain"/>
    <property type="match status" value="5"/>
</dbReference>
<name>A0A2T5TVY1_9SPHN</name>
<dbReference type="GO" id="GO:0009279">
    <property type="term" value="C:cell outer membrane"/>
    <property type="evidence" value="ECO:0007669"/>
    <property type="project" value="UniProtKB-SubCell"/>
</dbReference>
<dbReference type="Gene3D" id="3.30.1300.30">
    <property type="entry name" value="GSPII I/J protein-like"/>
    <property type="match status" value="1"/>
</dbReference>
<feature type="domain" description="Trimeric autotransporter adhesin YadA-like stalk" evidence="14">
    <location>
        <begin position="1038"/>
        <end position="1069"/>
    </location>
</feature>
<dbReference type="InterPro" id="IPR045584">
    <property type="entry name" value="Pilin-like"/>
</dbReference>
<protein>
    <submittedName>
        <fullName evidence="15">Trimeric autotransporter adhesin</fullName>
    </submittedName>
</protein>
<feature type="domain" description="Trimeric autotransporter adhesin YadA-like head" evidence="13">
    <location>
        <begin position="318"/>
        <end position="344"/>
    </location>
</feature>
<dbReference type="OrthoDB" id="6656789at2"/>
<gene>
    <name evidence="15" type="ORF">C8J25_1243</name>
</gene>
<keyword evidence="7" id="KW-0732">Signal</keyword>
<dbReference type="GO" id="GO:0015031">
    <property type="term" value="P:protein transport"/>
    <property type="evidence" value="ECO:0007669"/>
    <property type="project" value="UniProtKB-KW"/>
</dbReference>
<dbReference type="Gene3D" id="6.10.250.2040">
    <property type="match status" value="2"/>
</dbReference>
<dbReference type="GO" id="GO:0009986">
    <property type="term" value="C:cell surface"/>
    <property type="evidence" value="ECO:0007669"/>
    <property type="project" value="UniProtKB-SubCell"/>
</dbReference>
<feature type="domain" description="Trimeric autotransporter adhesin YadA-like head" evidence="13">
    <location>
        <begin position="174"/>
        <end position="195"/>
    </location>
</feature>
<dbReference type="Gene3D" id="2.150.10.10">
    <property type="entry name" value="Serralysin-like metalloprotease, C-terminal"/>
    <property type="match status" value="6"/>
</dbReference>
<evidence type="ECO:0000256" key="3">
    <source>
        <dbReference type="ARBA" id="ARBA00005848"/>
    </source>
</evidence>
<feature type="transmembrane region" description="Helical" evidence="11">
    <location>
        <begin position="71"/>
        <end position="92"/>
    </location>
</feature>
<dbReference type="Pfam" id="PF05662">
    <property type="entry name" value="YadA_stalk"/>
    <property type="match status" value="7"/>
</dbReference>
<feature type="domain" description="Trimeric autotransporter adhesin YadA-like head" evidence="13">
    <location>
        <begin position="631"/>
        <end position="656"/>
    </location>
</feature>
<keyword evidence="11" id="KW-1133">Transmembrane helix</keyword>
<feature type="domain" description="Trimeric autotransporter adhesin YadA-like head" evidence="13">
    <location>
        <begin position="602"/>
        <end position="627"/>
    </location>
</feature>
<feature type="domain" description="Trimeric autotransporter adhesin YadA-like stalk" evidence="14">
    <location>
        <begin position="1272"/>
        <end position="1306"/>
    </location>
</feature>
<evidence type="ECO:0000256" key="10">
    <source>
        <dbReference type="ARBA" id="ARBA00023237"/>
    </source>
</evidence>
<reference evidence="15 16" key="1">
    <citation type="submission" date="2018-04" db="EMBL/GenBank/DDBJ databases">
        <title>Genomic Encyclopedia of Type Strains, Phase III (KMG-III): the genomes of soil and plant-associated and newly described type strains.</title>
        <authorList>
            <person name="Whitman W."/>
        </authorList>
    </citation>
    <scope>NUCLEOTIDE SEQUENCE [LARGE SCALE GENOMIC DNA]</scope>
    <source>
        <strain evidence="15 16">MA-olki</strain>
    </source>
</reference>
<feature type="domain" description="Trimeric autotransporter adhesin YadA-like head" evidence="13">
    <location>
        <begin position="212"/>
        <end position="227"/>
    </location>
</feature>
<dbReference type="CDD" id="cd12820">
    <property type="entry name" value="LbR_YadA-like"/>
    <property type="match status" value="2"/>
</dbReference>
<evidence type="ECO:0000259" key="14">
    <source>
        <dbReference type="Pfam" id="PF05662"/>
    </source>
</evidence>
<evidence type="ECO:0000313" key="15">
    <source>
        <dbReference type="EMBL" id="PTW43389.1"/>
    </source>
</evidence>
<feature type="domain" description="Trimeric autotransporter adhesin YadA-like C-terminal membrane anchor" evidence="12">
    <location>
        <begin position="1393"/>
        <end position="1453"/>
    </location>
</feature>
<keyword evidence="10" id="KW-0998">Cell outer membrane</keyword>
<dbReference type="InterPro" id="IPR011049">
    <property type="entry name" value="Serralysin-like_metalloprot_C"/>
</dbReference>
<keyword evidence="5" id="KW-1134">Transmembrane beta strand</keyword>
<dbReference type="InterPro" id="IPR005594">
    <property type="entry name" value="YadA_C"/>
</dbReference>
<dbReference type="EMBL" id="QAYE01000024">
    <property type="protein sequence ID" value="PTW43389.1"/>
    <property type="molecule type" value="Genomic_DNA"/>
</dbReference>
<dbReference type="Gene3D" id="1.20.5.170">
    <property type="match status" value="3"/>
</dbReference>
<keyword evidence="4" id="KW-0813">Transport</keyword>
<evidence type="ECO:0000256" key="9">
    <source>
        <dbReference type="ARBA" id="ARBA00023136"/>
    </source>
</evidence>
<proteinExistence type="inferred from homology"/>
<feature type="domain" description="Trimeric autotransporter adhesin YadA-like head" evidence="13">
    <location>
        <begin position="574"/>
        <end position="600"/>
    </location>
</feature>